<keyword evidence="5" id="KW-0560">Oxidoreductase</keyword>
<dbReference type="InterPro" id="IPR036318">
    <property type="entry name" value="FAD-bd_PCMH-like_sf"/>
</dbReference>
<dbReference type="Gene3D" id="3.30.465.10">
    <property type="match status" value="1"/>
</dbReference>
<evidence type="ECO:0000313" key="8">
    <source>
        <dbReference type="Proteomes" id="UP000822688"/>
    </source>
</evidence>
<evidence type="ECO:0000313" key="7">
    <source>
        <dbReference type="EMBL" id="KAG0568969.1"/>
    </source>
</evidence>
<dbReference type="PROSITE" id="PS51387">
    <property type="entry name" value="FAD_PCMH"/>
    <property type="match status" value="1"/>
</dbReference>
<reference evidence="7 8" key="1">
    <citation type="submission" date="2020-06" db="EMBL/GenBank/DDBJ databases">
        <title>WGS assembly of Ceratodon purpureus strain R40.</title>
        <authorList>
            <person name="Carey S.B."/>
            <person name="Jenkins J."/>
            <person name="Shu S."/>
            <person name="Lovell J.T."/>
            <person name="Sreedasyam A."/>
            <person name="Maumus F."/>
            <person name="Tiley G.P."/>
            <person name="Fernandez-Pozo N."/>
            <person name="Barry K."/>
            <person name="Chen C."/>
            <person name="Wang M."/>
            <person name="Lipzen A."/>
            <person name="Daum C."/>
            <person name="Saski C.A."/>
            <person name="Payton A.C."/>
            <person name="Mcbreen J.C."/>
            <person name="Conrad R.E."/>
            <person name="Kollar L.M."/>
            <person name="Olsson S."/>
            <person name="Huttunen S."/>
            <person name="Landis J.B."/>
            <person name="Wickett N.J."/>
            <person name="Johnson M.G."/>
            <person name="Rensing S.A."/>
            <person name="Grimwood J."/>
            <person name="Schmutz J."/>
            <person name="Mcdaniel S.F."/>
        </authorList>
    </citation>
    <scope>NUCLEOTIDE SEQUENCE [LARGE SCALE GENOMIC DNA]</scope>
    <source>
        <strain evidence="7 8">R40</strain>
    </source>
</reference>
<dbReference type="GO" id="GO:0016491">
    <property type="term" value="F:oxidoreductase activity"/>
    <property type="evidence" value="ECO:0007669"/>
    <property type="project" value="UniProtKB-KW"/>
</dbReference>
<dbReference type="Gene3D" id="3.30.43.10">
    <property type="entry name" value="Uridine Diphospho-n-acetylenolpyruvylglucosamine Reductase, domain 2"/>
    <property type="match status" value="1"/>
</dbReference>
<gene>
    <name evidence="7" type="ORF">KC19_6G056200</name>
</gene>
<dbReference type="InterPro" id="IPR012951">
    <property type="entry name" value="BBE"/>
</dbReference>
<comment type="cofactor">
    <cofactor evidence="1">
        <name>FAD</name>
        <dbReference type="ChEBI" id="CHEBI:57692"/>
    </cofactor>
</comment>
<comment type="similarity">
    <text evidence="2">Belongs to the oxygen-dependent FAD-linked oxidoreductase family.</text>
</comment>
<evidence type="ECO:0000256" key="5">
    <source>
        <dbReference type="ARBA" id="ARBA00023002"/>
    </source>
</evidence>
<dbReference type="Pfam" id="PF08031">
    <property type="entry name" value="BBE"/>
    <property type="match status" value="1"/>
</dbReference>
<dbReference type="EMBL" id="CM026427">
    <property type="protein sequence ID" value="KAG0568969.1"/>
    <property type="molecule type" value="Genomic_DNA"/>
</dbReference>
<evidence type="ECO:0000256" key="3">
    <source>
        <dbReference type="ARBA" id="ARBA00022630"/>
    </source>
</evidence>
<comment type="caution">
    <text evidence="7">The sequence shown here is derived from an EMBL/GenBank/DDBJ whole genome shotgun (WGS) entry which is preliminary data.</text>
</comment>
<accession>A0A8T0HFW3</accession>
<sequence length="521" mass="56560">MMCRDVVLKMFLTCLVTIRLLLSSACLFTRCIIVFLIQRMGLAADKISASRRSLAAADLKPCLSTAKARTAYPGSQEYENARIVFQLRNRYAPAAFVFPTTVAQVQNAIACSIKAGVGIAPRGGGHSFEDYSLGGRDGVLVVDMAGFTGFSYDRTTQTAVVGAGWRLGPLYLALWNAGKVTIPAGNCVSVGIAGHALGGGWGFSSRKFGLVADNILEAQVVLANGTVVTANKSKNPDLYFALRGAGANSFGIVTQFKFQVHDVSFPVTHFKYTWTTKSQQFQNFKAFQTWGVNVPAEISASFYLDPFGNSNIEGTYLGPKSKLAPLLTTFLQNAARPASTSVEELNWIQLILVNAGKPSNTDPNYLKLQGFQLPTNTFKAKSIFVNAPGLSDAGVNAMIKAMNGGPTQKAYFLYDLFGKQSAINQVPRSATSFVHRSSLFTIQAVAYWGNNAGEAAGDTAYINNYYQSVRPYATSEAYQNYIDRDMPLSAYYGSNLGALITDKKKWDPKNVFNFPQSIPLK</sequence>
<organism evidence="7 8">
    <name type="scientific">Ceratodon purpureus</name>
    <name type="common">Fire moss</name>
    <name type="synonym">Dicranum purpureum</name>
    <dbReference type="NCBI Taxonomy" id="3225"/>
    <lineage>
        <taxon>Eukaryota</taxon>
        <taxon>Viridiplantae</taxon>
        <taxon>Streptophyta</taxon>
        <taxon>Embryophyta</taxon>
        <taxon>Bryophyta</taxon>
        <taxon>Bryophytina</taxon>
        <taxon>Bryopsida</taxon>
        <taxon>Dicranidae</taxon>
        <taxon>Pseudoditrichales</taxon>
        <taxon>Ditrichaceae</taxon>
        <taxon>Ceratodon</taxon>
    </lineage>
</organism>
<dbReference type="Proteomes" id="UP000822688">
    <property type="component" value="Chromosome 6"/>
</dbReference>
<dbReference type="Pfam" id="PF01565">
    <property type="entry name" value="FAD_binding_4"/>
    <property type="match status" value="1"/>
</dbReference>
<evidence type="ECO:0000256" key="1">
    <source>
        <dbReference type="ARBA" id="ARBA00001974"/>
    </source>
</evidence>
<dbReference type="InterPro" id="IPR016166">
    <property type="entry name" value="FAD-bd_PCMH"/>
</dbReference>
<protein>
    <recommendedName>
        <fullName evidence="6">FAD-binding PCMH-type domain-containing protein</fullName>
    </recommendedName>
</protein>
<dbReference type="InterPro" id="IPR016167">
    <property type="entry name" value="FAD-bd_PCMH_sub1"/>
</dbReference>
<name>A0A8T0HFW3_CERPU</name>
<dbReference type="PANTHER" id="PTHR42973">
    <property type="entry name" value="BINDING OXIDOREDUCTASE, PUTATIVE (AFU_ORTHOLOGUE AFUA_1G17690)-RELATED"/>
    <property type="match status" value="1"/>
</dbReference>
<dbReference type="SUPFAM" id="SSF56176">
    <property type="entry name" value="FAD-binding/transporter-associated domain-like"/>
    <property type="match status" value="1"/>
</dbReference>
<dbReference type="InterPro" id="IPR006094">
    <property type="entry name" value="Oxid_FAD_bind_N"/>
</dbReference>
<evidence type="ECO:0000259" key="6">
    <source>
        <dbReference type="PROSITE" id="PS51387"/>
    </source>
</evidence>
<keyword evidence="3" id="KW-0285">Flavoprotein</keyword>
<keyword evidence="4" id="KW-0274">FAD</keyword>
<dbReference type="AlphaFoldDB" id="A0A8T0HFW3"/>
<evidence type="ECO:0000256" key="2">
    <source>
        <dbReference type="ARBA" id="ARBA00005466"/>
    </source>
</evidence>
<dbReference type="InterPro" id="IPR016169">
    <property type="entry name" value="FAD-bd_PCMH_sub2"/>
</dbReference>
<dbReference type="InterPro" id="IPR050416">
    <property type="entry name" value="FAD-linked_Oxidoreductase"/>
</dbReference>
<feature type="domain" description="FAD-binding PCMH-type" evidence="6">
    <location>
        <begin position="89"/>
        <end position="263"/>
    </location>
</feature>
<dbReference type="Gene3D" id="3.40.462.20">
    <property type="match status" value="1"/>
</dbReference>
<proteinExistence type="inferred from homology"/>
<keyword evidence="8" id="KW-1185">Reference proteome</keyword>
<dbReference type="PANTHER" id="PTHR42973:SF39">
    <property type="entry name" value="FAD-BINDING PCMH-TYPE DOMAIN-CONTAINING PROTEIN"/>
    <property type="match status" value="1"/>
</dbReference>
<dbReference type="GO" id="GO:0071949">
    <property type="term" value="F:FAD binding"/>
    <property type="evidence" value="ECO:0007669"/>
    <property type="project" value="InterPro"/>
</dbReference>
<evidence type="ECO:0000256" key="4">
    <source>
        <dbReference type="ARBA" id="ARBA00022827"/>
    </source>
</evidence>